<proteinExistence type="predicted"/>
<dbReference type="EMBL" id="CP025785">
    <property type="protein sequence ID" value="AWG42598.1"/>
    <property type="molecule type" value="Genomic_DNA"/>
</dbReference>
<protein>
    <recommendedName>
        <fullName evidence="3">HD-GYP domain-containing protein</fullName>
    </recommendedName>
</protein>
<reference evidence="1 2" key="1">
    <citation type="submission" date="2018-01" db="EMBL/GenBank/DDBJ databases">
        <title>Genome sequence of Borrelia tachyglossi.</title>
        <authorList>
            <person name="Gofton A.W."/>
        </authorList>
    </citation>
    <scope>NUCLEOTIDE SEQUENCE [LARGE SCALE GENOMIC DNA]</scope>
    <source>
        <strain evidence="1 2">Bc-F10-1268</strain>
    </source>
</reference>
<keyword evidence="2" id="KW-1185">Reference proteome</keyword>
<dbReference type="Gene3D" id="1.10.3210.10">
    <property type="entry name" value="Hypothetical protein af1432"/>
    <property type="match status" value="1"/>
</dbReference>
<organism evidence="1 2">
    <name type="scientific">Candidatus Borreliella tachyglossi</name>
    <dbReference type="NCBI Taxonomy" id="1964448"/>
    <lineage>
        <taxon>Bacteria</taxon>
        <taxon>Pseudomonadati</taxon>
        <taxon>Spirochaetota</taxon>
        <taxon>Spirochaetia</taxon>
        <taxon>Spirochaetales</taxon>
        <taxon>Borreliaceae</taxon>
        <taxon>Borreliella</taxon>
    </lineage>
</organism>
<dbReference type="OrthoDB" id="9764808at2"/>
<dbReference type="AlphaFoldDB" id="A0A2S1LWE4"/>
<sequence length="514" mass="60076">MILKEIKKIEDLTERDIIFSNIGNLSKLSVKVNEKIIKALNKGNVSYIPVINNHENIPHEELINTINEELLNNEINSLKEDLAKALKDIYQPFSEKDKIFTVTGRKTLINLNTLMEEEPDTIYFKEIIEGSFKILPTHKIISIQKLLLEIYNYFDFQKIRNKETLYDTNTIQKLHLHSLRRDYEFLRGKVKTEGDSILLHAIDTAIYFLITIAHLNKERATKDAPRSTSKFFIDKGHYTEFTEFFYDTDIILQAALGVLLHPIGLMHITILQDIRDKISLKGKDIEEKHKIKIEKLEKSINVSKNLFKMREDISAITKMIINDQKNYLNIKNHSDTKVKKFTHELIRIFCIIDTYDEMVNPIIIKEPVNALETIKFLTKNSGKYYWDKENPSEHLKNKKFDIEILKQFLKVLAPFDYGEILNAYSKDSNELLFKAVVFEYKIGITPILSLIKSKDKTYKVGDILINLESKEITIKGSNGEVKRNPLKNIDRFELRRHIEELRSYEFELFASAKD</sequence>
<evidence type="ECO:0000313" key="1">
    <source>
        <dbReference type="EMBL" id="AWG42598.1"/>
    </source>
</evidence>
<name>A0A2S1LWE4_9SPIR</name>
<accession>A0A2S1LWE4</accession>
<evidence type="ECO:0008006" key="3">
    <source>
        <dbReference type="Google" id="ProtNLM"/>
    </source>
</evidence>
<evidence type="ECO:0000313" key="2">
    <source>
        <dbReference type="Proteomes" id="UP000244655"/>
    </source>
</evidence>
<dbReference type="RefSeq" id="WP_108728997.1">
    <property type="nucleotide sequence ID" value="NZ_CP025785.1"/>
</dbReference>
<dbReference type="Proteomes" id="UP000244655">
    <property type="component" value="Chromosome"/>
</dbReference>
<gene>
    <name evidence="1" type="ORF">CR532_01055</name>
</gene>